<feature type="transmembrane region" description="Helical" evidence="7">
    <location>
        <begin position="62"/>
        <end position="83"/>
    </location>
</feature>
<keyword evidence="2" id="KW-0813">Transport</keyword>
<evidence type="ECO:0000313" key="10">
    <source>
        <dbReference type="EMBL" id="SPC12305.1"/>
    </source>
</evidence>
<dbReference type="EMBL" id="OGUS01000114">
    <property type="protein sequence ID" value="SPC12305.1"/>
    <property type="molecule type" value="Genomic_DNA"/>
</dbReference>
<evidence type="ECO:0000313" key="9">
    <source>
        <dbReference type="EMBL" id="SPC05540.1"/>
    </source>
</evidence>
<evidence type="ECO:0000313" key="8">
    <source>
        <dbReference type="EMBL" id="QRQ95735.1"/>
    </source>
</evidence>
<protein>
    <submittedName>
        <fullName evidence="9">Divalent metal cation transporter MntH</fullName>
    </submittedName>
    <submittedName>
        <fullName evidence="8">Nramp family divalent metal transporter</fullName>
    </submittedName>
</protein>
<feature type="transmembrane region" description="Helical" evidence="7">
    <location>
        <begin position="165"/>
        <end position="189"/>
    </location>
</feature>
<feature type="transmembrane region" description="Helical" evidence="7">
    <location>
        <begin position="25"/>
        <end position="42"/>
    </location>
</feature>
<dbReference type="GO" id="GO:0005384">
    <property type="term" value="F:manganese ion transmembrane transporter activity"/>
    <property type="evidence" value="ECO:0007669"/>
    <property type="project" value="TreeGrafter"/>
</dbReference>
<evidence type="ECO:0000313" key="12">
    <source>
        <dbReference type="Proteomes" id="UP000623307"/>
    </source>
</evidence>
<dbReference type="GO" id="GO:0015293">
    <property type="term" value="F:symporter activity"/>
    <property type="evidence" value="ECO:0007669"/>
    <property type="project" value="UniProtKB-KW"/>
</dbReference>
<feature type="transmembrane region" description="Helical" evidence="7">
    <location>
        <begin position="251"/>
        <end position="275"/>
    </location>
</feature>
<evidence type="ECO:0000256" key="2">
    <source>
        <dbReference type="ARBA" id="ARBA00022448"/>
    </source>
</evidence>
<keyword evidence="3 7" id="KW-0812">Transmembrane</keyword>
<feature type="transmembrane region" description="Helical" evidence="7">
    <location>
        <begin position="338"/>
        <end position="356"/>
    </location>
</feature>
<dbReference type="NCBIfam" id="NF037982">
    <property type="entry name" value="Nramp_1"/>
    <property type="match status" value="1"/>
</dbReference>
<evidence type="ECO:0000256" key="1">
    <source>
        <dbReference type="ARBA" id="ARBA00004141"/>
    </source>
</evidence>
<reference evidence="11" key="2">
    <citation type="submission" date="2018-01" db="EMBL/GenBank/DDBJ databases">
        <authorList>
            <person name="Gaut B.S."/>
            <person name="Morton B.R."/>
            <person name="Clegg M.T."/>
            <person name="Duvall M.R."/>
        </authorList>
    </citation>
    <scope>NUCLEOTIDE SEQUENCE [LARGE SCALE GENOMIC DNA]</scope>
</reference>
<feature type="transmembrane region" description="Helical" evidence="7">
    <location>
        <begin position="362"/>
        <end position="385"/>
    </location>
</feature>
<feature type="transmembrane region" description="Helical" evidence="7">
    <location>
        <begin position="397"/>
        <end position="419"/>
    </location>
</feature>
<organism evidence="9 11">
    <name type="scientific">Cupriavidus oxalaticus</name>
    <dbReference type="NCBI Taxonomy" id="96344"/>
    <lineage>
        <taxon>Bacteria</taxon>
        <taxon>Pseudomonadati</taxon>
        <taxon>Pseudomonadota</taxon>
        <taxon>Betaproteobacteria</taxon>
        <taxon>Burkholderiales</taxon>
        <taxon>Burkholderiaceae</taxon>
        <taxon>Cupriavidus</taxon>
    </lineage>
</organism>
<dbReference type="PRINTS" id="PR00447">
    <property type="entry name" value="NATRESASSCMP"/>
</dbReference>
<dbReference type="AlphaFoldDB" id="A0A375G003"/>
<evidence type="ECO:0000256" key="3">
    <source>
        <dbReference type="ARBA" id="ARBA00022692"/>
    </source>
</evidence>
<proteinExistence type="predicted"/>
<feature type="transmembrane region" description="Helical" evidence="7">
    <location>
        <begin position="130"/>
        <end position="153"/>
    </location>
</feature>
<feature type="transmembrane region" description="Helical" evidence="7">
    <location>
        <begin position="295"/>
        <end position="318"/>
    </location>
</feature>
<accession>A0A375G003</accession>
<gene>
    <name evidence="9" type="primary">mntH</name>
    <name evidence="10" type="ORF">CO2235_140106</name>
    <name evidence="9" type="ORF">CO2235_U1080007</name>
    <name evidence="8" type="ORF">JTE92_20140</name>
</gene>
<dbReference type="InterPro" id="IPR001046">
    <property type="entry name" value="NRAMP_fam"/>
</dbReference>
<keyword evidence="4" id="KW-0769">Symport</keyword>
<dbReference type="Proteomes" id="UP000256862">
    <property type="component" value="Chromosome CO2235"/>
</dbReference>
<dbReference type="GO" id="GO:0015086">
    <property type="term" value="F:cadmium ion transmembrane transporter activity"/>
    <property type="evidence" value="ECO:0007669"/>
    <property type="project" value="TreeGrafter"/>
</dbReference>
<keyword evidence="12" id="KW-1185">Reference proteome</keyword>
<dbReference type="GO" id="GO:0005886">
    <property type="term" value="C:plasma membrane"/>
    <property type="evidence" value="ECO:0007669"/>
    <property type="project" value="TreeGrafter"/>
</dbReference>
<dbReference type="PANTHER" id="PTHR11706:SF33">
    <property type="entry name" value="NATURAL RESISTANCE-ASSOCIATED MACROPHAGE PROTEIN 2"/>
    <property type="match status" value="1"/>
</dbReference>
<dbReference type="RefSeq" id="WP_063238946.1">
    <property type="nucleotide sequence ID" value="NZ_CP069810.1"/>
</dbReference>
<evidence type="ECO:0000256" key="6">
    <source>
        <dbReference type="ARBA" id="ARBA00023136"/>
    </source>
</evidence>
<sequence>MNDSWGQVVMDVVMDATLKGRQNRLSGFLPFLGPAVIVSVAYMDPGNFAANTPAGGRHDYSLLWIVLLANAVAMLFQSLSARLGIVTGHNLAELCRGHFPKPLVYLMWVISEISAMATGVAQFLGGAIGLSVLFHLPLLVGMIVMAIVAYLIRIIAEGGYRPLEVVIGTLVGIIGLSYLAELFVASIAWAGAVPHLFRFEPSDAQTVTFAAGLIGATIMPHALLLHSGLGQGRSWAKLESGHEKLLEYANYEIVAALTVAGLINMAMVIMTAGAFHEGHPVLAKIEGGYDTLAPFLGIAAAGIFLWSLVASGISSSAVGEKAAQAIMRGFVGMQMPIWLRRTIPMILSFIVIALGANAAQTLVMSLVVLSLALPFPMIALIWFTSRTEFMGRYRNRTLIIGVASLCAGGVLLMNAILLLQAVGVSVHGL</sequence>
<dbReference type="OrthoDB" id="9787548at2"/>
<evidence type="ECO:0000256" key="7">
    <source>
        <dbReference type="SAM" id="Phobius"/>
    </source>
</evidence>
<reference evidence="8 12" key="3">
    <citation type="submission" date="2021-02" db="EMBL/GenBank/DDBJ databases">
        <title>Complete Genome Sequence of Cupriavidus oxalaticus Strain Ox1, a Soil Oxalate-Degrading Species.</title>
        <authorList>
            <person name="Palmieri F."/>
            <person name="Udriet P."/>
            <person name="Deuasquier M."/>
            <person name="Beaudoing E."/>
            <person name="Johnson S.L."/>
            <person name="Davenport K.W."/>
            <person name="Chain P.S."/>
            <person name="Bindschedler S."/>
            <person name="Junier P."/>
        </authorList>
    </citation>
    <scope>NUCLEOTIDE SEQUENCE [LARGE SCALE GENOMIC DNA]</scope>
    <source>
        <strain evidence="8 12">Ox1</strain>
    </source>
</reference>
<evidence type="ECO:0000256" key="5">
    <source>
        <dbReference type="ARBA" id="ARBA00022989"/>
    </source>
</evidence>
<keyword evidence="5 7" id="KW-1133">Transmembrane helix</keyword>
<reference evidence="9 11" key="1">
    <citation type="submission" date="2018-01" db="EMBL/GenBank/DDBJ databases">
        <authorList>
            <person name="Clerissi C."/>
        </authorList>
    </citation>
    <scope>NUCLEOTIDE SEQUENCE</scope>
    <source>
        <strain evidence="9">Cupriavidus oxalaticus LMG 2235</strain>
    </source>
</reference>
<keyword evidence="6 7" id="KW-0472">Membrane</keyword>
<dbReference type="GO" id="GO:0034755">
    <property type="term" value="P:iron ion transmembrane transport"/>
    <property type="evidence" value="ECO:0007669"/>
    <property type="project" value="TreeGrafter"/>
</dbReference>
<evidence type="ECO:0000313" key="11">
    <source>
        <dbReference type="Proteomes" id="UP000256862"/>
    </source>
</evidence>
<dbReference type="EMBL" id="OGUS01000011">
    <property type="protein sequence ID" value="SPC05540.1"/>
    <property type="molecule type" value="Genomic_DNA"/>
</dbReference>
<dbReference type="EMBL" id="CP069812">
    <property type="protein sequence ID" value="QRQ95735.1"/>
    <property type="molecule type" value="Genomic_DNA"/>
</dbReference>
<feature type="transmembrane region" description="Helical" evidence="7">
    <location>
        <begin position="103"/>
        <end position="124"/>
    </location>
</feature>
<feature type="transmembrane region" description="Helical" evidence="7">
    <location>
        <begin position="209"/>
        <end position="230"/>
    </location>
</feature>
<name>A0A375G003_9BURK</name>
<dbReference type="Pfam" id="PF01566">
    <property type="entry name" value="Nramp"/>
    <property type="match status" value="1"/>
</dbReference>
<dbReference type="GeneID" id="303491871"/>
<dbReference type="PANTHER" id="PTHR11706">
    <property type="entry name" value="SOLUTE CARRIER PROTEIN FAMILY 11 MEMBER"/>
    <property type="match status" value="1"/>
</dbReference>
<comment type="subcellular location">
    <subcellularLocation>
        <location evidence="1">Membrane</location>
        <topology evidence="1">Multi-pass membrane protein</topology>
    </subcellularLocation>
</comment>
<dbReference type="Proteomes" id="UP000623307">
    <property type="component" value="Chromosome 2"/>
</dbReference>
<evidence type="ECO:0000256" key="4">
    <source>
        <dbReference type="ARBA" id="ARBA00022847"/>
    </source>
</evidence>